<accession>A0A2G8SQY0</accession>
<organism evidence="1 2">
    <name type="scientific">Ganoderma sinense ZZ0214-1</name>
    <dbReference type="NCBI Taxonomy" id="1077348"/>
    <lineage>
        <taxon>Eukaryota</taxon>
        <taxon>Fungi</taxon>
        <taxon>Dikarya</taxon>
        <taxon>Basidiomycota</taxon>
        <taxon>Agaricomycotina</taxon>
        <taxon>Agaricomycetes</taxon>
        <taxon>Polyporales</taxon>
        <taxon>Polyporaceae</taxon>
        <taxon>Ganoderma</taxon>
    </lineage>
</organism>
<comment type="caution">
    <text evidence="1">The sequence shown here is derived from an EMBL/GenBank/DDBJ whole genome shotgun (WGS) entry which is preliminary data.</text>
</comment>
<dbReference type="Proteomes" id="UP000230002">
    <property type="component" value="Unassembled WGS sequence"/>
</dbReference>
<keyword evidence="2" id="KW-1185">Reference proteome</keyword>
<evidence type="ECO:0000313" key="2">
    <source>
        <dbReference type="Proteomes" id="UP000230002"/>
    </source>
</evidence>
<protein>
    <submittedName>
        <fullName evidence="1">Uncharacterized protein</fullName>
    </submittedName>
</protein>
<sequence>MDPMLASMPSTYAASVTRDLQAKVKRLNPLEDKRKSLIGISDHPGAVAPFLADRDVQKIARMPALGSAKVALDLLIAVAQGSVPDWENEGSFKEDRVPFDEAVDNLYVALATRRRRREEEGEAFEVERALEDLGSFVDNIEEFGISGCFEKSIELLESWTVRE</sequence>
<reference evidence="1 2" key="1">
    <citation type="journal article" date="2015" name="Sci. Rep.">
        <title>Chromosome-level genome map provides insights into diverse defense mechanisms in the medicinal fungus Ganoderma sinense.</title>
        <authorList>
            <person name="Zhu Y."/>
            <person name="Xu J."/>
            <person name="Sun C."/>
            <person name="Zhou S."/>
            <person name="Xu H."/>
            <person name="Nelson D.R."/>
            <person name="Qian J."/>
            <person name="Song J."/>
            <person name="Luo H."/>
            <person name="Xiang L."/>
            <person name="Li Y."/>
            <person name="Xu Z."/>
            <person name="Ji A."/>
            <person name="Wang L."/>
            <person name="Lu S."/>
            <person name="Hayward A."/>
            <person name="Sun W."/>
            <person name="Li X."/>
            <person name="Schwartz D.C."/>
            <person name="Wang Y."/>
            <person name="Chen S."/>
        </authorList>
    </citation>
    <scope>NUCLEOTIDE SEQUENCE [LARGE SCALE GENOMIC DNA]</scope>
    <source>
        <strain evidence="1 2">ZZ0214-1</strain>
    </source>
</reference>
<name>A0A2G8SQY0_9APHY</name>
<gene>
    <name evidence="1" type="ORF">GSI_01783</name>
</gene>
<dbReference type="OrthoDB" id="2756638at2759"/>
<proteinExistence type="predicted"/>
<dbReference type="AlphaFoldDB" id="A0A2G8SQY0"/>
<dbReference type="EMBL" id="AYKW01000002">
    <property type="protein sequence ID" value="PIL36123.1"/>
    <property type="molecule type" value="Genomic_DNA"/>
</dbReference>
<evidence type="ECO:0000313" key="1">
    <source>
        <dbReference type="EMBL" id="PIL36123.1"/>
    </source>
</evidence>